<gene>
    <name evidence="2" type="ORF">A3Q56_02078</name>
</gene>
<evidence type="ECO:0000313" key="2">
    <source>
        <dbReference type="EMBL" id="OAF70182.1"/>
    </source>
</evidence>
<organism evidence="2 3">
    <name type="scientific">Intoshia linei</name>
    <dbReference type="NCBI Taxonomy" id="1819745"/>
    <lineage>
        <taxon>Eukaryota</taxon>
        <taxon>Metazoa</taxon>
        <taxon>Spiralia</taxon>
        <taxon>Lophotrochozoa</taxon>
        <taxon>Mesozoa</taxon>
        <taxon>Orthonectida</taxon>
        <taxon>Rhopaluridae</taxon>
        <taxon>Intoshia</taxon>
    </lineage>
</organism>
<feature type="transmembrane region" description="Helical" evidence="1">
    <location>
        <begin position="226"/>
        <end position="249"/>
    </location>
</feature>
<keyword evidence="1" id="KW-0472">Membrane</keyword>
<accession>A0A177B945</accession>
<feature type="transmembrane region" description="Helical" evidence="1">
    <location>
        <begin position="106"/>
        <end position="131"/>
    </location>
</feature>
<feature type="transmembrane region" description="Helical" evidence="1">
    <location>
        <begin position="143"/>
        <end position="164"/>
    </location>
</feature>
<keyword evidence="1" id="KW-1133">Transmembrane helix</keyword>
<proteinExistence type="predicted"/>
<sequence>MLYYSFYLTLTVITTINAIGAILLFVGVYLCNGKRSLLYYGTIHLLVLCSEIVRLYHYFHIILNDTTDAARVFSGCMVGPCLLTAVLVHSYGLCKIISSKYRIRRVYSSFVPLIVFVANVLNMFIFIIIYNYANVTTSFKNKIMVMCAVTQIIIATLASLPYFFMLKLFRIRMMTTTEILDSKYLSDSCSYASTGTNKLTRHASLLDGFKLEIDNKSKLPFFIKSTLCQVAFIFIFILFKIYMVSFYAYSIYTETWNPYSLYIMRIVKHFSEAAISSNLLSYSLNNIFTKIKKNRKSKL</sequence>
<feature type="transmembrane region" description="Helical" evidence="1">
    <location>
        <begin position="37"/>
        <end position="59"/>
    </location>
</feature>
<feature type="transmembrane region" description="Helical" evidence="1">
    <location>
        <begin position="71"/>
        <end position="94"/>
    </location>
</feature>
<keyword evidence="3" id="KW-1185">Reference proteome</keyword>
<feature type="transmembrane region" description="Helical" evidence="1">
    <location>
        <begin position="6"/>
        <end position="30"/>
    </location>
</feature>
<keyword evidence="1" id="KW-0812">Transmembrane</keyword>
<protein>
    <submittedName>
        <fullName evidence="2">Uncharacterized protein</fullName>
    </submittedName>
</protein>
<evidence type="ECO:0000256" key="1">
    <source>
        <dbReference type="SAM" id="Phobius"/>
    </source>
</evidence>
<dbReference type="AlphaFoldDB" id="A0A177B945"/>
<dbReference type="Proteomes" id="UP000078046">
    <property type="component" value="Unassembled WGS sequence"/>
</dbReference>
<comment type="caution">
    <text evidence="2">The sequence shown here is derived from an EMBL/GenBank/DDBJ whole genome shotgun (WGS) entry which is preliminary data.</text>
</comment>
<dbReference type="EMBL" id="LWCA01000179">
    <property type="protein sequence ID" value="OAF70182.1"/>
    <property type="molecule type" value="Genomic_DNA"/>
</dbReference>
<evidence type="ECO:0000313" key="3">
    <source>
        <dbReference type="Proteomes" id="UP000078046"/>
    </source>
</evidence>
<name>A0A177B945_9BILA</name>
<reference evidence="2 3" key="1">
    <citation type="submission" date="2016-04" db="EMBL/GenBank/DDBJ databases">
        <title>The genome of Intoshia linei affirms orthonectids as highly simplified spiralians.</title>
        <authorList>
            <person name="Mikhailov K.V."/>
            <person name="Slusarev G.S."/>
            <person name="Nikitin M.A."/>
            <person name="Logacheva M.D."/>
            <person name="Penin A."/>
            <person name="Aleoshin V."/>
            <person name="Panchin Y.V."/>
        </authorList>
    </citation>
    <scope>NUCLEOTIDE SEQUENCE [LARGE SCALE GENOMIC DNA]</scope>
    <source>
        <strain evidence="2">Intl2013</strain>
        <tissue evidence="2">Whole animal</tissue>
    </source>
</reference>